<reference evidence="3" key="1">
    <citation type="submission" date="2021-06" db="EMBL/GenBank/DDBJ databases">
        <authorList>
            <person name="Kallberg Y."/>
            <person name="Tangrot J."/>
            <person name="Rosling A."/>
        </authorList>
    </citation>
    <scope>NUCLEOTIDE SEQUENCE</scope>
    <source>
        <strain evidence="3">BR232B</strain>
    </source>
</reference>
<proteinExistence type="predicted"/>
<name>A0A9N9F5C3_9GLOM</name>
<dbReference type="Pfam" id="PF16212">
    <property type="entry name" value="PhoLip_ATPase_C"/>
    <property type="match status" value="1"/>
</dbReference>
<feature type="transmembrane region" description="Helical" evidence="1">
    <location>
        <begin position="64"/>
        <end position="90"/>
    </location>
</feature>
<protein>
    <submittedName>
        <fullName evidence="3">5068_t:CDS:1</fullName>
    </submittedName>
</protein>
<keyword evidence="1" id="KW-1133">Transmembrane helix</keyword>
<feature type="transmembrane region" description="Helical" evidence="1">
    <location>
        <begin position="38"/>
        <end position="58"/>
    </location>
</feature>
<gene>
    <name evidence="3" type="ORF">PBRASI_LOCUS3064</name>
</gene>
<sequence>MSIVLFEDQFIHIVSISFTSLIFNELLMVALEIHTWHAYMILSEIVTLAIYCISMVFLPTYFDMTFILTLTFVWKVAVITAVSSLPLYIVKYLKRRYAPPSYTKLT</sequence>
<accession>A0A9N9F5C3</accession>
<keyword evidence="4" id="KW-1185">Reference proteome</keyword>
<dbReference type="InterPro" id="IPR032630">
    <property type="entry name" value="P_typ_ATPase_c"/>
</dbReference>
<evidence type="ECO:0000256" key="1">
    <source>
        <dbReference type="SAM" id="Phobius"/>
    </source>
</evidence>
<keyword evidence="1" id="KW-0812">Transmembrane</keyword>
<organism evidence="3 4">
    <name type="scientific">Paraglomus brasilianum</name>
    <dbReference type="NCBI Taxonomy" id="144538"/>
    <lineage>
        <taxon>Eukaryota</taxon>
        <taxon>Fungi</taxon>
        <taxon>Fungi incertae sedis</taxon>
        <taxon>Mucoromycota</taxon>
        <taxon>Glomeromycotina</taxon>
        <taxon>Glomeromycetes</taxon>
        <taxon>Paraglomerales</taxon>
        <taxon>Paraglomeraceae</taxon>
        <taxon>Paraglomus</taxon>
    </lineage>
</organism>
<dbReference type="Proteomes" id="UP000789739">
    <property type="component" value="Unassembled WGS sequence"/>
</dbReference>
<feature type="domain" description="P-type ATPase C-terminal" evidence="2">
    <location>
        <begin position="9"/>
        <end position="99"/>
    </location>
</feature>
<evidence type="ECO:0000313" key="4">
    <source>
        <dbReference type="Proteomes" id="UP000789739"/>
    </source>
</evidence>
<dbReference type="AlphaFoldDB" id="A0A9N9F5C3"/>
<feature type="transmembrane region" description="Helical" evidence="1">
    <location>
        <begin position="12"/>
        <end position="31"/>
    </location>
</feature>
<dbReference type="EMBL" id="CAJVPI010000263">
    <property type="protein sequence ID" value="CAG8510073.1"/>
    <property type="molecule type" value="Genomic_DNA"/>
</dbReference>
<evidence type="ECO:0000313" key="3">
    <source>
        <dbReference type="EMBL" id="CAG8510073.1"/>
    </source>
</evidence>
<dbReference type="OrthoDB" id="2426964at2759"/>
<comment type="caution">
    <text evidence="3">The sequence shown here is derived from an EMBL/GenBank/DDBJ whole genome shotgun (WGS) entry which is preliminary data.</text>
</comment>
<evidence type="ECO:0000259" key="2">
    <source>
        <dbReference type="Pfam" id="PF16212"/>
    </source>
</evidence>
<keyword evidence="1" id="KW-0472">Membrane</keyword>